<sequence length="861" mass="93058">MPHSLSSASLHKDTHKHKQTTSNKHGSQHGRPDPAQFRLLELPAESLTHITSFLDPISLLALGRTNQRLHEHIEDENTWRRAYVNQFLGISPEGDIYESSSPTGSPGKALMLRREEVTWKREFVRRWNLKRRWENIRPSTISHTPVHSAVAEMHLMPSASPDPALLTASLRYGIVARSLPLKGKTLRGFLDASGTLNGIGHGNPNAEFSPDVSRCVMSADGGTARVLWGFRTGAVAVTTAPKAMDAARAVGARWLRCAINDAHEGAVEDAAWGVEPGNAPRFFVTGGADGRAKIWDAKRVSCVWTSQLKPGQLLRDPIVKIAVDIAAGVVAAALKSGESVVWTGFSTFFDESTKSIDDSSIKEIRVPAPKSSVSSGPYADAHATMTITAFHLFCESPSQISLLASYNGEPRLTRSAVSLPTGSVEQTVFGDDATGAVTATCPVFASKPGDHSFVLAGDQLGSVSVFPWNGIPTLSTSPQPIRSVPAIRKFQAHDGGAVTALVWTPTAIITGSSVGTLRAFDSLTLLSMRGFTYPTVRNNVEDHVKGIVVERDFFAASIGDRIVAWRGEPQGKTHKVPKGKGTSRSSNAIAKWHQQVEISREIKESRRELEYEHEHVQQGYGRAREQNHTLEHLGLTEVEAVEYVLMLSRDEEERRRLEQNRDEFEVFGGDFDEDVQTPITSPPSFLDTASSSTNRYGFPNRAQFAPSSSMAKIQISPRVRPEPTEAGFSCSPLSRSVSGSLSSSISSSRGLSRTSSQAPSRGDPTQFPAMAATPTRRSISGSPASARSAWSTPLRAAHSEGPSSPRASASVAGSPAAPRAPGVSLLSEKFAEAMAVREEDEDLRYALELSLAEARSRGEGV</sequence>
<dbReference type="InterPro" id="IPR036047">
    <property type="entry name" value="F-box-like_dom_sf"/>
</dbReference>
<keyword evidence="5" id="KW-1185">Reference proteome</keyword>
<dbReference type="Pfam" id="PF12937">
    <property type="entry name" value="F-box-like"/>
    <property type="match status" value="1"/>
</dbReference>
<dbReference type="Proteomes" id="UP000703269">
    <property type="component" value="Unassembled WGS sequence"/>
</dbReference>
<dbReference type="InterPro" id="IPR036322">
    <property type="entry name" value="WD40_repeat_dom_sf"/>
</dbReference>
<dbReference type="AlphaFoldDB" id="A0A9P3GC27"/>
<dbReference type="EMBL" id="BPQB01000029">
    <property type="protein sequence ID" value="GJE93007.1"/>
    <property type="molecule type" value="Genomic_DNA"/>
</dbReference>
<feature type="region of interest" description="Disordered" evidence="2">
    <location>
        <begin position="668"/>
        <end position="821"/>
    </location>
</feature>
<name>A0A9P3GC27_9APHY</name>
<keyword evidence="1" id="KW-0853">WD repeat</keyword>
<gene>
    <name evidence="4" type="ORF">PsYK624_091660</name>
</gene>
<protein>
    <submittedName>
        <fullName evidence="4">F-box protein</fullName>
    </submittedName>
</protein>
<dbReference type="SUPFAM" id="SSF81383">
    <property type="entry name" value="F-box domain"/>
    <property type="match status" value="1"/>
</dbReference>
<evidence type="ECO:0000256" key="2">
    <source>
        <dbReference type="SAM" id="MobiDB-lite"/>
    </source>
</evidence>
<dbReference type="SUPFAM" id="SSF50978">
    <property type="entry name" value="WD40 repeat-like"/>
    <property type="match status" value="1"/>
</dbReference>
<evidence type="ECO:0000259" key="3">
    <source>
        <dbReference type="PROSITE" id="PS50181"/>
    </source>
</evidence>
<feature type="region of interest" description="Disordered" evidence="2">
    <location>
        <begin position="1"/>
        <end position="34"/>
    </location>
</feature>
<dbReference type="PROSITE" id="PS50330">
    <property type="entry name" value="UIM"/>
    <property type="match status" value="1"/>
</dbReference>
<dbReference type="Gene3D" id="2.130.10.10">
    <property type="entry name" value="YVTN repeat-like/Quinoprotein amine dehydrogenase"/>
    <property type="match status" value="1"/>
</dbReference>
<evidence type="ECO:0000313" key="5">
    <source>
        <dbReference type="Proteomes" id="UP000703269"/>
    </source>
</evidence>
<feature type="compositionally biased region" description="Low complexity" evidence="2">
    <location>
        <begin position="729"/>
        <end position="756"/>
    </location>
</feature>
<comment type="caution">
    <text evidence="4">The sequence shown here is derived from an EMBL/GenBank/DDBJ whole genome shotgun (WGS) entry which is preliminary data.</text>
</comment>
<dbReference type="InterPro" id="IPR003903">
    <property type="entry name" value="UIM_dom"/>
</dbReference>
<dbReference type="InterPro" id="IPR001810">
    <property type="entry name" value="F-box_dom"/>
</dbReference>
<evidence type="ECO:0000256" key="1">
    <source>
        <dbReference type="PROSITE-ProRule" id="PRU00221"/>
    </source>
</evidence>
<organism evidence="4 5">
    <name type="scientific">Phanerochaete sordida</name>
    <dbReference type="NCBI Taxonomy" id="48140"/>
    <lineage>
        <taxon>Eukaryota</taxon>
        <taxon>Fungi</taxon>
        <taxon>Dikarya</taxon>
        <taxon>Basidiomycota</taxon>
        <taxon>Agaricomycotina</taxon>
        <taxon>Agaricomycetes</taxon>
        <taxon>Polyporales</taxon>
        <taxon>Phanerochaetaceae</taxon>
        <taxon>Phanerochaete</taxon>
    </lineage>
</organism>
<dbReference type="PROSITE" id="PS50082">
    <property type="entry name" value="WD_REPEATS_2"/>
    <property type="match status" value="1"/>
</dbReference>
<dbReference type="InterPro" id="IPR015943">
    <property type="entry name" value="WD40/YVTN_repeat-like_dom_sf"/>
</dbReference>
<dbReference type="OrthoDB" id="429520at2759"/>
<dbReference type="PROSITE" id="PS50181">
    <property type="entry name" value="FBOX"/>
    <property type="match status" value="1"/>
</dbReference>
<evidence type="ECO:0000313" key="4">
    <source>
        <dbReference type="EMBL" id="GJE93007.1"/>
    </source>
</evidence>
<feature type="repeat" description="WD" evidence="1">
    <location>
        <begin position="260"/>
        <end position="305"/>
    </location>
</feature>
<feature type="compositionally biased region" description="Polar residues" evidence="2">
    <location>
        <begin position="677"/>
        <end position="695"/>
    </location>
</feature>
<feature type="compositionally biased region" description="Polar residues" evidence="2">
    <location>
        <begin position="775"/>
        <end position="791"/>
    </location>
</feature>
<dbReference type="Gene3D" id="1.20.1280.50">
    <property type="match status" value="1"/>
</dbReference>
<dbReference type="InterPro" id="IPR001680">
    <property type="entry name" value="WD40_rpt"/>
</dbReference>
<accession>A0A9P3GC27</accession>
<feature type="compositionally biased region" description="Low complexity" evidence="2">
    <location>
        <begin position="802"/>
        <end position="821"/>
    </location>
</feature>
<proteinExistence type="predicted"/>
<dbReference type="SMART" id="SM00320">
    <property type="entry name" value="WD40"/>
    <property type="match status" value="2"/>
</dbReference>
<dbReference type="SMART" id="SM00256">
    <property type="entry name" value="FBOX"/>
    <property type="match status" value="1"/>
</dbReference>
<feature type="domain" description="F-box" evidence="3">
    <location>
        <begin position="36"/>
        <end position="82"/>
    </location>
</feature>
<reference evidence="4 5" key="1">
    <citation type="submission" date="2021-08" db="EMBL/GenBank/DDBJ databases">
        <title>Draft Genome Sequence of Phanerochaete sordida strain YK-624.</title>
        <authorList>
            <person name="Mori T."/>
            <person name="Dohra H."/>
            <person name="Suzuki T."/>
            <person name="Kawagishi H."/>
            <person name="Hirai H."/>
        </authorList>
    </citation>
    <scope>NUCLEOTIDE SEQUENCE [LARGE SCALE GENOMIC DNA]</scope>
    <source>
        <strain evidence="4 5">YK-624</strain>
    </source>
</reference>